<evidence type="ECO:0000313" key="2">
    <source>
        <dbReference type="Proteomes" id="UP000694941"/>
    </source>
</evidence>
<proteinExistence type="predicted"/>
<feature type="signal peptide" evidence="1">
    <location>
        <begin position="1"/>
        <end position="30"/>
    </location>
</feature>
<evidence type="ECO:0000256" key="1">
    <source>
        <dbReference type="SAM" id="SignalP"/>
    </source>
</evidence>
<keyword evidence="1" id="KW-0732">Signal</keyword>
<accession>A0ABM1RYE1</accession>
<dbReference type="PROSITE" id="PS51257">
    <property type="entry name" value="PROKAR_LIPOPROTEIN"/>
    <property type="match status" value="1"/>
</dbReference>
<name>A0ABM1RYE1_LIMPO</name>
<organism evidence="2 3">
    <name type="scientific">Limulus polyphemus</name>
    <name type="common">Atlantic horseshoe crab</name>
    <dbReference type="NCBI Taxonomy" id="6850"/>
    <lineage>
        <taxon>Eukaryota</taxon>
        <taxon>Metazoa</taxon>
        <taxon>Ecdysozoa</taxon>
        <taxon>Arthropoda</taxon>
        <taxon>Chelicerata</taxon>
        <taxon>Merostomata</taxon>
        <taxon>Xiphosura</taxon>
        <taxon>Limulidae</taxon>
        <taxon>Limulus</taxon>
    </lineage>
</organism>
<evidence type="ECO:0000313" key="3">
    <source>
        <dbReference type="RefSeq" id="XP_022236396.1"/>
    </source>
</evidence>
<protein>
    <submittedName>
        <fullName evidence="3">Uncharacterized protein LOC106476957</fullName>
    </submittedName>
</protein>
<dbReference type="Proteomes" id="UP000694941">
    <property type="component" value="Unplaced"/>
</dbReference>
<sequence>MVPKAGRKTKYFFIWMFIFILACCPEGTCTQVSVDQLDDVIRDALQKAIANLPQPLPLADMNFSVDVVFGPINTTLSGLSLTGLQAIQIQEVQLINASTIEGRAILSASDIFITGIGQISGNIASTVPFDYSGEVAVLSNDTSVLLDFSLSYDGNNTFTLRNVSSQFLVGSNISSLDIPIITSPLNDALIQGIVLAFKPSIESQIAQSLFSVLSPDLELMIENSTIIFLGSAIGNLSGGGADNSGLCNNGSEYLDSLMADLKARLSAVEPVSLRSFQFVFIFMNNGQLNGFSNIKRVGDIQLSCNTTNGRDILGFNLMVSSVRLQQNFIFRSYRFIYLLRMTATLSSLTVRVQIAVGKGNVTSVLQLFNLDSVGNVNINVFRQTRLSFVLNNLRLFRNFFRQLLADTSRNQIRLALADQLRQQ</sequence>
<gene>
    <name evidence="3" type="primary">LOC106476957</name>
</gene>
<dbReference type="Gene3D" id="3.15.10.50">
    <property type="match status" value="1"/>
</dbReference>
<dbReference type="GeneID" id="106476957"/>
<dbReference type="RefSeq" id="XP_022236396.1">
    <property type="nucleotide sequence ID" value="XM_022380688.1"/>
</dbReference>
<keyword evidence="2" id="KW-1185">Reference proteome</keyword>
<dbReference type="InterPro" id="IPR038602">
    <property type="entry name" value="Mite_allergen_7_sf"/>
</dbReference>
<feature type="chain" id="PRO_5046371520" evidence="1">
    <location>
        <begin position="31"/>
        <end position="423"/>
    </location>
</feature>
<reference evidence="3" key="1">
    <citation type="submission" date="2025-08" db="UniProtKB">
        <authorList>
            <consortium name="RefSeq"/>
        </authorList>
    </citation>
    <scope>IDENTIFICATION</scope>
    <source>
        <tissue evidence="3">Muscle</tissue>
    </source>
</reference>
<dbReference type="Gene3D" id="3.15.10.10">
    <property type="entry name" value="Bactericidal permeability-increasing protein, domain 1"/>
    <property type="match status" value="1"/>
</dbReference>